<sequence>MSSGPVGDGAGEARAADDVRSAPGWWRTGLVLGWGAVASAAGGLLTALPDPAEPGTATAVLWLTGLVLGLVATAFLRRAWSVPGLVDDPAVVRARGWCDVALVAWGTSIVLRFVLGDLLDAGGTWLTVLGGLLGTVFVVAYVGMLVLATRRRPEQSPRRDQL</sequence>
<dbReference type="RefSeq" id="WP_311344668.1">
    <property type="nucleotide sequence ID" value="NZ_JAVREI010000003.1"/>
</dbReference>
<feature type="transmembrane region" description="Helical" evidence="1">
    <location>
        <begin position="127"/>
        <end position="149"/>
    </location>
</feature>
<keyword evidence="1" id="KW-0812">Transmembrane</keyword>
<proteinExistence type="predicted"/>
<evidence type="ECO:0000256" key="1">
    <source>
        <dbReference type="SAM" id="Phobius"/>
    </source>
</evidence>
<organism evidence="2 3">
    <name type="scientific">Blastococcus goldschmidtiae</name>
    <dbReference type="NCBI Taxonomy" id="3075546"/>
    <lineage>
        <taxon>Bacteria</taxon>
        <taxon>Bacillati</taxon>
        <taxon>Actinomycetota</taxon>
        <taxon>Actinomycetes</taxon>
        <taxon>Geodermatophilales</taxon>
        <taxon>Geodermatophilaceae</taxon>
        <taxon>Blastococcus</taxon>
    </lineage>
</organism>
<evidence type="ECO:0000313" key="2">
    <source>
        <dbReference type="EMBL" id="MDT0275851.1"/>
    </source>
</evidence>
<dbReference type="EMBL" id="JAVREI010000003">
    <property type="protein sequence ID" value="MDT0275851.1"/>
    <property type="molecule type" value="Genomic_DNA"/>
</dbReference>
<feature type="transmembrane region" description="Helical" evidence="1">
    <location>
        <begin position="55"/>
        <end position="76"/>
    </location>
</feature>
<comment type="caution">
    <text evidence="2">The sequence shown here is derived from an EMBL/GenBank/DDBJ whole genome shotgun (WGS) entry which is preliminary data.</text>
</comment>
<feature type="transmembrane region" description="Helical" evidence="1">
    <location>
        <begin position="30"/>
        <end position="49"/>
    </location>
</feature>
<keyword evidence="3" id="KW-1185">Reference proteome</keyword>
<keyword evidence="1" id="KW-1133">Transmembrane helix</keyword>
<gene>
    <name evidence="2" type="ORF">RM425_08040</name>
</gene>
<dbReference type="Proteomes" id="UP001183222">
    <property type="component" value="Unassembled WGS sequence"/>
</dbReference>
<accession>A0ABU2K6R2</accession>
<reference evidence="3" key="1">
    <citation type="submission" date="2023-07" db="EMBL/GenBank/DDBJ databases">
        <title>30 novel species of actinomycetes from the DSMZ collection.</title>
        <authorList>
            <person name="Nouioui I."/>
        </authorList>
    </citation>
    <scope>NUCLEOTIDE SEQUENCE [LARGE SCALE GENOMIC DNA]</scope>
    <source>
        <strain evidence="3">DSM 46792</strain>
    </source>
</reference>
<evidence type="ECO:0008006" key="4">
    <source>
        <dbReference type="Google" id="ProtNLM"/>
    </source>
</evidence>
<name>A0ABU2K6R2_9ACTN</name>
<keyword evidence="1" id="KW-0472">Membrane</keyword>
<feature type="transmembrane region" description="Helical" evidence="1">
    <location>
        <begin position="97"/>
        <end position="115"/>
    </location>
</feature>
<protein>
    <recommendedName>
        <fullName evidence="4">DUF3180 domain-containing protein</fullName>
    </recommendedName>
</protein>
<evidence type="ECO:0000313" key="3">
    <source>
        <dbReference type="Proteomes" id="UP001183222"/>
    </source>
</evidence>